<gene>
    <name evidence="2" type="ORF">GKE73_02220</name>
</gene>
<keyword evidence="1" id="KW-0472">Membrane</keyword>
<keyword evidence="1" id="KW-0812">Transmembrane</keyword>
<proteinExistence type="predicted"/>
<dbReference type="EMBL" id="WLYX01000001">
    <property type="protein sequence ID" value="MTD32549.1"/>
    <property type="molecule type" value="Genomic_DNA"/>
</dbReference>
<name>A0A844GA98_9NEIS</name>
<organism evidence="2 3">
    <name type="scientific">Paludibacterium denitrificans</name>
    <dbReference type="NCBI Taxonomy" id="2675226"/>
    <lineage>
        <taxon>Bacteria</taxon>
        <taxon>Pseudomonadati</taxon>
        <taxon>Pseudomonadota</taxon>
        <taxon>Betaproteobacteria</taxon>
        <taxon>Neisseriales</taxon>
        <taxon>Chromobacteriaceae</taxon>
        <taxon>Paludibacterium</taxon>
    </lineage>
</organism>
<comment type="caution">
    <text evidence="2">The sequence shown here is derived from an EMBL/GenBank/DDBJ whole genome shotgun (WGS) entry which is preliminary data.</text>
</comment>
<sequence>MLGEDSANLGRMAMQAANVHVINLHWKALVKELLRTTEKVLNRAVMATGTISALLTIVAIGIVMALFEHTPIWLAASFLGLFGLAEVLQRNAKASLEQRLHTREPDVRFFDAALQCNGKSDVCVVKQFRYGGLFFNVLSLEHVKAPMALAGPLCPRCRGHLAERRKVSFPFRHQITHVCACGFTQHSTHTLGELEKEARKMSGLID</sequence>
<reference evidence="2 3" key="1">
    <citation type="submission" date="2019-11" db="EMBL/GenBank/DDBJ databases">
        <title>Draft genome sequence of Paludibacterium sp. dN18-1.</title>
        <authorList>
            <person name="Im W.-T."/>
        </authorList>
    </citation>
    <scope>NUCLEOTIDE SEQUENCE [LARGE SCALE GENOMIC DNA]</scope>
    <source>
        <strain evidence="3">dN 18-1</strain>
    </source>
</reference>
<accession>A0A844GA98</accession>
<evidence type="ECO:0000313" key="2">
    <source>
        <dbReference type="EMBL" id="MTD32549.1"/>
    </source>
</evidence>
<dbReference type="Proteomes" id="UP000446658">
    <property type="component" value="Unassembled WGS sequence"/>
</dbReference>
<evidence type="ECO:0000313" key="3">
    <source>
        <dbReference type="Proteomes" id="UP000446658"/>
    </source>
</evidence>
<dbReference type="RefSeq" id="WP_230368989.1">
    <property type="nucleotide sequence ID" value="NZ_WLYX01000001.1"/>
</dbReference>
<feature type="transmembrane region" description="Helical" evidence="1">
    <location>
        <begin position="72"/>
        <end position="89"/>
    </location>
</feature>
<evidence type="ECO:0000256" key="1">
    <source>
        <dbReference type="SAM" id="Phobius"/>
    </source>
</evidence>
<protein>
    <submittedName>
        <fullName evidence="2">Uncharacterized protein</fullName>
    </submittedName>
</protein>
<keyword evidence="1" id="KW-1133">Transmembrane helix</keyword>
<dbReference type="AlphaFoldDB" id="A0A844GA98"/>
<keyword evidence="3" id="KW-1185">Reference proteome</keyword>
<feature type="transmembrane region" description="Helical" evidence="1">
    <location>
        <begin position="44"/>
        <end position="66"/>
    </location>
</feature>